<reference evidence="1" key="1">
    <citation type="submission" date="2022-10" db="EMBL/GenBank/DDBJ databases">
        <title>The complete genomes of actinobacterial strains from the NBC collection.</title>
        <authorList>
            <person name="Joergensen T.S."/>
            <person name="Alvarez Arevalo M."/>
            <person name="Sterndorff E.B."/>
            <person name="Faurdal D."/>
            <person name="Vuksanovic O."/>
            <person name="Mourched A.-S."/>
            <person name="Charusanti P."/>
            <person name="Shaw S."/>
            <person name="Blin K."/>
            <person name="Weber T."/>
        </authorList>
    </citation>
    <scope>NUCLEOTIDE SEQUENCE</scope>
    <source>
        <strain evidence="1">NBC_00668</strain>
    </source>
</reference>
<evidence type="ECO:0000313" key="2">
    <source>
        <dbReference type="Proteomes" id="UP001432060"/>
    </source>
</evidence>
<keyword evidence="2" id="KW-1185">Reference proteome</keyword>
<organism evidence="1 2">
    <name type="scientific">Streptomyces melanogenes</name>
    <dbReference type="NCBI Taxonomy" id="67326"/>
    <lineage>
        <taxon>Bacteria</taxon>
        <taxon>Bacillati</taxon>
        <taxon>Actinomycetota</taxon>
        <taxon>Actinomycetes</taxon>
        <taxon>Kitasatosporales</taxon>
        <taxon>Streptomycetaceae</taxon>
        <taxon>Streptomyces</taxon>
    </lineage>
</organism>
<sequence>MSGTPPVRRGQVWSATTPRGIKHTLLIVEADAAMSAYPLTVVGAVCDTTGTAPDTLLSAPITKPVGATVIGTQLHTVTVSFLTSGSYLGIVPEDQLEAVSRAVRLSLDLSD</sequence>
<protein>
    <submittedName>
        <fullName evidence="1">Uncharacterized protein</fullName>
    </submittedName>
</protein>
<gene>
    <name evidence="1" type="ORF">OG515_26250</name>
</gene>
<proteinExistence type="predicted"/>
<dbReference type="EMBL" id="CP109019">
    <property type="protein sequence ID" value="WUT85446.1"/>
    <property type="molecule type" value="Genomic_DNA"/>
</dbReference>
<dbReference type="RefSeq" id="WP_190090925.1">
    <property type="nucleotide sequence ID" value="NZ_BMTS01000009.1"/>
</dbReference>
<dbReference type="Proteomes" id="UP001432060">
    <property type="component" value="Chromosome"/>
</dbReference>
<accession>A0ABZ1XRL8</accession>
<evidence type="ECO:0000313" key="1">
    <source>
        <dbReference type="EMBL" id="WUT85446.1"/>
    </source>
</evidence>
<name>A0ABZ1XRL8_9ACTN</name>